<feature type="region of interest" description="Disordered" evidence="18">
    <location>
        <begin position="33"/>
        <end position="64"/>
    </location>
</feature>
<evidence type="ECO:0000256" key="3">
    <source>
        <dbReference type="ARBA" id="ARBA00001974"/>
    </source>
</evidence>
<dbReference type="SUPFAM" id="SSF63380">
    <property type="entry name" value="Riboflavin synthase domain-like"/>
    <property type="match status" value="1"/>
</dbReference>
<dbReference type="Pfam" id="PF00970">
    <property type="entry name" value="FAD_binding_6"/>
    <property type="match status" value="1"/>
</dbReference>
<keyword evidence="12" id="KW-0479">Metal-binding</keyword>
<keyword evidence="22" id="KW-1185">Reference proteome</keyword>
<comment type="catalytic activity">
    <reaction evidence="17">
        <text>nitrite + NADP(+) + H2O = nitrate + NADPH + H(+)</text>
        <dbReference type="Rhea" id="RHEA:19061"/>
        <dbReference type="ChEBI" id="CHEBI:15377"/>
        <dbReference type="ChEBI" id="CHEBI:15378"/>
        <dbReference type="ChEBI" id="CHEBI:16301"/>
        <dbReference type="ChEBI" id="CHEBI:17632"/>
        <dbReference type="ChEBI" id="CHEBI:57783"/>
        <dbReference type="ChEBI" id="CHEBI:58349"/>
        <dbReference type="EC" id="1.7.1.3"/>
    </reaction>
</comment>
<dbReference type="AlphaFoldDB" id="A0AAN6GAR8"/>
<dbReference type="PROSITE" id="PS00559">
    <property type="entry name" value="MOLYBDOPTERIN_EUK"/>
    <property type="match status" value="1"/>
</dbReference>
<dbReference type="InterPro" id="IPR000572">
    <property type="entry name" value="OxRdtase_Mopterin-bd_dom"/>
</dbReference>
<dbReference type="Gene3D" id="3.90.420.10">
    <property type="entry name" value="Oxidoreductase, molybdopterin-binding domain"/>
    <property type="match status" value="1"/>
</dbReference>
<comment type="similarity">
    <text evidence="5">Belongs to the nitrate reductase family.</text>
</comment>
<evidence type="ECO:0000256" key="13">
    <source>
        <dbReference type="ARBA" id="ARBA00022827"/>
    </source>
</evidence>
<keyword evidence="11" id="KW-0285">Flavoprotein</keyword>
<dbReference type="InterPro" id="IPR036374">
    <property type="entry name" value="OxRdtase_Mopterin-bd_sf"/>
</dbReference>
<dbReference type="InterPro" id="IPR005066">
    <property type="entry name" value="MoCF_OxRdtse_dimer"/>
</dbReference>
<dbReference type="Proteomes" id="UP001176521">
    <property type="component" value="Unassembled WGS sequence"/>
</dbReference>
<dbReference type="InterPro" id="IPR022407">
    <property type="entry name" value="OxRdtase_Mopterin_BS"/>
</dbReference>
<dbReference type="Gene3D" id="2.60.40.650">
    <property type="match status" value="1"/>
</dbReference>
<evidence type="ECO:0000313" key="22">
    <source>
        <dbReference type="Proteomes" id="UP001176521"/>
    </source>
</evidence>
<evidence type="ECO:0000256" key="17">
    <source>
        <dbReference type="ARBA" id="ARBA00049155"/>
    </source>
</evidence>
<dbReference type="PANTHER" id="PTHR19372:SF7">
    <property type="entry name" value="SULFITE OXIDASE, MITOCHONDRIAL"/>
    <property type="match status" value="1"/>
</dbReference>
<evidence type="ECO:0000259" key="19">
    <source>
        <dbReference type="PROSITE" id="PS50255"/>
    </source>
</evidence>
<dbReference type="SUPFAM" id="SSF56524">
    <property type="entry name" value="Oxidoreductase molybdopterin-binding domain"/>
    <property type="match status" value="1"/>
</dbReference>
<dbReference type="GO" id="GO:0042128">
    <property type="term" value="P:nitrate assimilation"/>
    <property type="evidence" value="ECO:0007669"/>
    <property type="project" value="UniProtKB-KW"/>
</dbReference>
<evidence type="ECO:0000256" key="4">
    <source>
        <dbReference type="ARBA" id="ARBA00003838"/>
    </source>
</evidence>
<organism evidence="21 22">
    <name type="scientific">Tilletia horrida</name>
    <dbReference type="NCBI Taxonomy" id="155126"/>
    <lineage>
        <taxon>Eukaryota</taxon>
        <taxon>Fungi</taxon>
        <taxon>Dikarya</taxon>
        <taxon>Basidiomycota</taxon>
        <taxon>Ustilaginomycotina</taxon>
        <taxon>Exobasidiomycetes</taxon>
        <taxon>Tilletiales</taxon>
        <taxon>Tilletiaceae</taxon>
        <taxon>Tilletia</taxon>
    </lineage>
</organism>
<dbReference type="PRINTS" id="PR00406">
    <property type="entry name" value="CYTB5RDTASE"/>
</dbReference>
<evidence type="ECO:0000256" key="11">
    <source>
        <dbReference type="ARBA" id="ARBA00022630"/>
    </source>
</evidence>
<evidence type="ECO:0000256" key="1">
    <source>
        <dbReference type="ARBA" id="ARBA00001924"/>
    </source>
</evidence>
<dbReference type="Gene3D" id="3.40.50.80">
    <property type="entry name" value="Nucleotide-binding domain of ferredoxin-NADP reductase (FNR) module"/>
    <property type="match status" value="1"/>
</dbReference>
<dbReference type="InterPro" id="IPR017938">
    <property type="entry name" value="Riboflavin_synthase-like_b-brl"/>
</dbReference>
<dbReference type="Gene3D" id="3.10.120.10">
    <property type="entry name" value="Cytochrome b5-like heme/steroid binding domain"/>
    <property type="match status" value="1"/>
</dbReference>
<dbReference type="CDD" id="cd06183">
    <property type="entry name" value="cyt_b5_reduct_like"/>
    <property type="match status" value="1"/>
</dbReference>
<dbReference type="InterPro" id="IPR017927">
    <property type="entry name" value="FAD-bd_FR_type"/>
</dbReference>
<dbReference type="PANTHER" id="PTHR19372">
    <property type="entry name" value="SULFITE REDUCTASE"/>
    <property type="match status" value="1"/>
</dbReference>
<keyword evidence="10" id="KW-0349">Heme</keyword>
<evidence type="ECO:0000256" key="18">
    <source>
        <dbReference type="SAM" id="MobiDB-lite"/>
    </source>
</evidence>
<keyword evidence="13" id="KW-0274">FAD</keyword>
<name>A0AAN6GAR8_9BASI</name>
<keyword evidence="16" id="KW-0534">Nitrate assimilation</keyword>
<dbReference type="PROSITE" id="PS50255">
    <property type="entry name" value="CYTOCHROME_B5_2"/>
    <property type="match status" value="1"/>
</dbReference>
<dbReference type="SUPFAM" id="SSF55856">
    <property type="entry name" value="Cytochrome b5-like heme/steroid binding domain"/>
    <property type="match status" value="1"/>
</dbReference>
<evidence type="ECO:0000259" key="20">
    <source>
        <dbReference type="PROSITE" id="PS51384"/>
    </source>
</evidence>
<dbReference type="GO" id="GO:0008482">
    <property type="term" value="F:sulfite oxidase activity"/>
    <property type="evidence" value="ECO:0007669"/>
    <property type="project" value="TreeGrafter"/>
</dbReference>
<dbReference type="InterPro" id="IPR001433">
    <property type="entry name" value="OxRdtase_FAD/NAD-bd"/>
</dbReference>
<evidence type="ECO:0000256" key="5">
    <source>
        <dbReference type="ARBA" id="ARBA00006253"/>
    </source>
</evidence>
<dbReference type="InterPro" id="IPR008333">
    <property type="entry name" value="Cbr1-like_FAD-bd_dom"/>
</dbReference>
<evidence type="ECO:0000256" key="14">
    <source>
        <dbReference type="ARBA" id="ARBA00023002"/>
    </source>
</evidence>
<dbReference type="GO" id="GO:0043546">
    <property type="term" value="F:molybdopterin cofactor binding"/>
    <property type="evidence" value="ECO:0007669"/>
    <property type="project" value="InterPro"/>
</dbReference>
<dbReference type="InterPro" id="IPR014756">
    <property type="entry name" value="Ig_E-set"/>
</dbReference>
<dbReference type="InterPro" id="IPR036400">
    <property type="entry name" value="Cyt_B5-like_heme/steroid_sf"/>
</dbReference>
<comment type="cofactor">
    <cofactor evidence="2">
        <name>heme</name>
        <dbReference type="ChEBI" id="CHEBI:30413"/>
    </cofactor>
</comment>
<dbReference type="GO" id="GO:0006790">
    <property type="term" value="P:sulfur compound metabolic process"/>
    <property type="evidence" value="ECO:0007669"/>
    <property type="project" value="TreeGrafter"/>
</dbReference>
<dbReference type="Pfam" id="PF00175">
    <property type="entry name" value="NAD_binding_1"/>
    <property type="match status" value="1"/>
</dbReference>
<evidence type="ECO:0000256" key="2">
    <source>
        <dbReference type="ARBA" id="ARBA00001971"/>
    </source>
</evidence>
<accession>A0AAN6GAR8</accession>
<dbReference type="Gene3D" id="2.40.30.10">
    <property type="entry name" value="Translation factors"/>
    <property type="match status" value="1"/>
</dbReference>
<dbReference type="InterPro" id="IPR008335">
    <property type="entry name" value="Mopterin_OxRdtase_euk"/>
</dbReference>
<evidence type="ECO:0000256" key="16">
    <source>
        <dbReference type="ARBA" id="ARBA00023063"/>
    </source>
</evidence>
<dbReference type="Pfam" id="PF03404">
    <property type="entry name" value="Mo-co_dimer"/>
    <property type="match status" value="1"/>
</dbReference>
<evidence type="ECO:0000256" key="8">
    <source>
        <dbReference type="ARBA" id="ARBA00015499"/>
    </source>
</evidence>
<comment type="caution">
    <text evidence="21">The sequence shown here is derived from an EMBL/GenBank/DDBJ whole genome shotgun (WGS) entry which is preliminary data.</text>
</comment>
<evidence type="ECO:0000256" key="12">
    <source>
        <dbReference type="ARBA" id="ARBA00022723"/>
    </source>
</evidence>
<keyword evidence="9" id="KW-0500">Molybdenum</keyword>
<keyword evidence="15" id="KW-0408">Iron</keyword>
<dbReference type="InterPro" id="IPR039261">
    <property type="entry name" value="FNR_nucleotide-bd"/>
</dbReference>
<feature type="domain" description="FAD-binding FR-type" evidence="20">
    <location>
        <begin position="700"/>
        <end position="817"/>
    </location>
</feature>
<feature type="region of interest" description="Disordered" evidence="18">
    <location>
        <begin position="1"/>
        <end position="20"/>
    </location>
</feature>
<reference evidence="21" key="1">
    <citation type="journal article" date="2023" name="PhytoFront">
        <title>Draft Genome Resources of Seven Strains of Tilletia horrida, Causal Agent of Kernel Smut of Rice.</title>
        <authorList>
            <person name="Khanal S."/>
            <person name="Antony Babu S."/>
            <person name="Zhou X.G."/>
        </authorList>
    </citation>
    <scope>NUCLEOTIDE SEQUENCE</scope>
    <source>
        <strain evidence="21">TX3</strain>
    </source>
</reference>
<dbReference type="EMBL" id="JAPDMQ010000191">
    <property type="protein sequence ID" value="KAK0531235.1"/>
    <property type="molecule type" value="Genomic_DNA"/>
</dbReference>
<evidence type="ECO:0000256" key="7">
    <source>
        <dbReference type="ARBA" id="ARBA00012673"/>
    </source>
</evidence>
<comment type="function">
    <text evidence="4">Nitrate reductase is a key enzyme involved in the first step of nitrate assimilation in plants, fungi and bacteria.</text>
</comment>
<dbReference type="PROSITE" id="PS51384">
    <property type="entry name" value="FAD_FR"/>
    <property type="match status" value="1"/>
</dbReference>
<dbReference type="GO" id="GO:0030151">
    <property type="term" value="F:molybdenum ion binding"/>
    <property type="evidence" value="ECO:0007669"/>
    <property type="project" value="InterPro"/>
</dbReference>
<dbReference type="EC" id="1.7.1.3" evidence="7"/>
<proteinExistence type="inferred from homology"/>
<dbReference type="GO" id="GO:0050464">
    <property type="term" value="F:nitrate reductase (NADPH) activity"/>
    <property type="evidence" value="ECO:0007669"/>
    <property type="project" value="UniProtKB-EC"/>
</dbReference>
<evidence type="ECO:0000256" key="9">
    <source>
        <dbReference type="ARBA" id="ARBA00022505"/>
    </source>
</evidence>
<dbReference type="PRINTS" id="PR00407">
    <property type="entry name" value="EUMOPTERIN"/>
</dbReference>
<dbReference type="PRINTS" id="PR00363">
    <property type="entry name" value="CYTOCHROMEB5"/>
</dbReference>
<dbReference type="Pfam" id="PF00173">
    <property type="entry name" value="Cyt-b5"/>
    <property type="match status" value="1"/>
</dbReference>
<evidence type="ECO:0000256" key="10">
    <source>
        <dbReference type="ARBA" id="ARBA00022617"/>
    </source>
</evidence>
<keyword evidence="14" id="KW-0560">Oxidoreductase</keyword>
<dbReference type="SUPFAM" id="SSF52343">
    <property type="entry name" value="Ferredoxin reductase-like, C-terminal NADP-linked domain"/>
    <property type="match status" value="1"/>
</dbReference>
<dbReference type="InterPro" id="IPR018506">
    <property type="entry name" value="Cyt_B5_heme-BS"/>
</dbReference>
<comment type="subunit">
    <text evidence="6">Homodimer.</text>
</comment>
<evidence type="ECO:0000256" key="6">
    <source>
        <dbReference type="ARBA" id="ARBA00011738"/>
    </source>
</evidence>
<dbReference type="GO" id="GO:0020037">
    <property type="term" value="F:heme binding"/>
    <property type="evidence" value="ECO:0007669"/>
    <property type="project" value="InterPro"/>
</dbReference>
<evidence type="ECO:0000256" key="15">
    <source>
        <dbReference type="ARBA" id="ARBA00023004"/>
    </source>
</evidence>
<protein>
    <recommendedName>
        <fullName evidence="8">Nitrate reductase [NADPH]</fullName>
        <ecNumber evidence="7">1.7.1.3</ecNumber>
    </recommendedName>
</protein>
<comment type="cofactor">
    <cofactor evidence="1">
        <name>Mo-molybdopterin</name>
        <dbReference type="ChEBI" id="CHEBI:71302"/>
    </cofactor>
</comment>
<evidence type="ECO:0000313" key="21">
    <source>
        <dbReference type="EMBL" id="KAK0531235.1"/>
    </source>
</evidence>
<sequence>MAPVPASPTPASTGEPSVSKLPLDQALAFKLSNAATVPITPPDDNSDGGNAGYGHDDEDDDDDAHSVTLEYDESWPAVPKTEDVIKKLDIDSRTPDAWVERDERMIRLTGKHPLNVEAPLADLWNAGFLTPQNLFYVRNHGAVPQINEDKAKNWRLEVHGLCRRPTTFSIDDLKRLFPTVSLPVTLVCAGNRRGEQIRVKPGLGFFWGAAGVSTGIFTGVRLSDILDYVQPIKPVGGFPYYHDHSKGGTHGKRARHVIFEGCDELPQGKYGTSQRIQWCRDPTKGMMIAWGLNGEPLTPDHGFPLRLIVPGQIGGRMVKWLNRIEIAEDESQHFLHFKDNKVLPTQLTADMARNPEYDAFWKDPKYIINDLNVNAAMTVPDHNQVLQLDAPSSNTSKEKTFQLQGYAYTGGGKRIHRVELSFDEGINWELAEVSYPEDVFRTKPLVNHPFYGTLDITDTEMSWCWCFWSFKVPVSKFADGSVAAIFVRATDEGLGVMPRDMYWNATCMMNNWWFRVAVHKEGDNAVRFEHPTLAAAAPGGWMERLKEEGQDVRYPVFGKAAATAASAQDASESKDVKPVKKALTQAELIDLMTLEDKRNIVIKREQLLAHANEEEPWFTVHGHVYDGTAFLKDHPGGAESITIVAGEDATEDFMAIHSLDGKKQLAKFHIGKLEEGGAIDTAAEEAAANDPDAPSFLHPKYWKKSLLVSKTIISHDSRILRFKLSRDDQEVGLPVGQHVYLRLSGHDAETGETEIVQRAYTPFSGPELRGYLDILIKVYFPSDGVPKGGRMTMLLDAMKPGEDSIEMKGPLGHFTFLGASQIRWKNTTRTVRKLACICGGSGLTPIWSTLSALVRCERSRETEVHIINVNRTEEDILARERLEEVVKQAGGRVKLFYTLTGKDLPESWMHGRGRISLDHLREHLPPPPPKPASEDELEDTLCLICGPPAMEKAVTEQLVQVGWDVDRTLVFF</sequence>
<dbReference type="Pfam" id="PF00174">
    <property type="entry name" value="Oxidored_molyb"/>
    <property type="match status" value="1"/>
</dbReference>
<comment type="cofactor">
    <cofactor evidence="3">
        <name>FAD</name>
        <dbReference type="ChEBI" id="CHEBI:57692"/>
    </cofactor>
</comment>
<feature type="domain" description="Cytochrome b5 heme-binding" evidence="19">
    <location>
        <begin position="599"/>
        <end position="674"/>
    </location>
</feature>
<dbReference type="InterPro" id="IPR001199">
    <property type="entry name" value="Cyt_B5-like_heme/steroid-bd"/>
</dbReference>
<dbReference type="PROSITE" id="PS00191">
    <property type="entry name" value="CYTOCHROME_B5_1"/>
    <property type="match status" value="1"/>
</dbReference>
<gene>
    <name evidence="21" type="ORF">OC842_003678</name>
</gene>
<dbReference type="SMART" id="SM01117">
    <property type="entry name" value="Cyt-b5"/>
    <property type="match status" value="1"/>
</dbReference>
<dbReference type="SUPFAM" id="SSF81296">
    <property type="entry name" value="E set domains"/>
    <property type="match status" value="1"/>
</dbReference>